<evidence type="ECO:0000313" key="1">
    <source>
        <dbReference type="EMBL" id="MCW5321917.1"/>
    </source>
</evidence>
<dbReference type="EMBL" id="QZCW01000002">
    <property type="protein sequence ID" value="MCW5321917.1"/>
    <property type="molecule type" value="Genomic_DNA"/>
</dbReference>
<gene>
    <name evidence="1" type="ORF">D5039_12350</name>
</gene>
<evidence type="ECO:0000313" key="2">
    <source>
        <dbReference type="Proteomes" id="UP001208935"/>
    </source>
</evidence>
<dbReference type="InterPro" id="IPR037891">
    <property type="entry name" value="Cdil-like_sf"/>
</dbReference>
<name>A0ABT3KUA6_9BURK</name>
<dbReference type="Proteomes" id="UP001208935">
    <property type="component" value="Unassembled WGS sequence"/>
</dbReference>
<protein>
    <submittedName>
        <fullName evidence="1">Uncharacterized protein</fullName>
    </submittedName>
</protein>
<sequence>MYASGLTGTDLDHGLDEFLPTMVSDSEFGAAIRRCHDATRFEDLDALPKGEAAKAAHREWKKKLVLWRHKALEMTGCKTLEELYENARNSNSTRTKDVYAFFNSRLSKPTEFSDISDYFPDYREFIVEQPASDEMLGQAARAALDAGVRNAQRPPRVRRGSK</sequence>
<dbReference type="SUPFAM" id="SSF160207">
    <property type="entry name" value="NMB0488-like"/>
    <property type="match status" value="1"/>
</dbReference>
<keyword evidence="2" id="KW-1185">Reference proteome</keyword>
<proteinExistence type="predicted"/>
<comment type="caution">
    <text evidence="1">The sequence shown here is derived from an EMBL/GenBank/DDBJ whole genome shotgun (WGS) entry which is preliminary data.</text>
</comment>
<reference evidence="2" key="1">
    <citation type="submission" date="2023-07" db="EMBL/GenBank/DDBJ databases">
        <title>Verminephrobacter genomes.</title>
        <authorList>
            <person name="Lund M.B."/>
        </authorList>
    </citation>
    <scope>NUCLEOTIDE SEQUENCE [LARGE SCALE GENOMIC DNA]</scope>
    <source>
        <strain evidence="2">AtM5-05</strain>
    </source>
</reference>
<dbReference type="Gene3D" id="3.40.1590.10">
    <property type="entry name" value="NMB0488-like"/>
    <property type="match status" value="1"/>
</dbReference>
<organism evidence="1 2">
    <name type="scientific">Verminephrobacter aporrectodeae subsp. tuberculatae</name>
    <dbReference type="NCBI Taxonomy" id="1110392"/>
    <lineage>
        <taxon>Bacteria</taxon>
        <taxon>Pseudomonadati</taxon>
        <taxon>Pseudomonadota</taxon>
        <taxon>Betaproteobacteria</taxon>
        <taxon>Burkholderiales</taxon>
        <taxon>Comamonadaceae</taxon>
        <taxon>Verminephrobacter</taxon>
    </lineage>
</organism>
<accession>A0ABT3KUA6</accession>